<evidence type="ECO:0000313" key="1">
    <source>
        <dbReference type="EMBL" id="MDW6016778.1"/>
    </source>
</evidence>
<sequence>MATKKQAVKQDYPILKPLRLNGRWWTPEQDKTISLLPNQASMLLLNGKIGKPTTTAATTSTATKKEG</sequence>
<gene>
    <name evidence="1" type="ORF">SBW85_03215</name>
</gene>
<reference evidence="1 2" key="1">
    <citation type="submission" date="2023-11" db="EMBL/GenBank/DDBJ databases">
        <title>Plant-associative lifestyle of Vibrio porteresiae and its evolutionary dynamics.</title>
        <authorList>
            <person name="Rameshkumar N."/>
            <person name="Kirti K."/>
        </authorList>
    </citation>
    <scope>NUCLEOTIDE SEQUENCE [LARGE SCALE GENOMIC DNA]</scope>
    <source>
        <strain evidence="1 2">MSSRF60</strain>
    </source>
</reference>
<name>A0ABU4IEQ4_9VIBR</name>
<organism evidence="1 2">
    <name type="scientific">Vibrio plantisponsor</name>
    <dbReference type="NCBI Taxonomy" id="664643"/>
    <lineage>
        <taxon>Bacteria</taxon>
        <taxon>Pseudomonadati</taxon>
        <taxon>Pseudomonadota</taxon>
        <taxon>Gammaproteobacteria</taxon>
        <taxon>Vibrionales</taxon>
        <taxon>Vibrionaceae</taxon>
        <taxon>Vibrio</taxon>
    </lineage>
</organism>
<proteinExistence type="predicted"/>
<dbReference type="RefSeq" id="WP_171137438.1">
    <property type="nucleotide sequence ID" value="NZ_AP024893.1"/>
</dbReference>
<comment type="caution">
    <text evidence="1">The sequence shown here is derived from an EMBL/GenBank/DDBJ whole genome shotgun (WGS) entry which is preliminary data.</text>
</comment>
<dbReference type="Proteomes" id="UP001272325">
    <property type="component" value="Unassembled WGS sequence"/>
</dbReference>
<evidence type="ECO:0000313" key="2">
    <source>
        <dbReference type="Proteomes" id="UP001272325"/>
    </source>
</evidence>
<dbReference type="EMBL" id="JAWRCN010000001">
    <property type="protein sequence ID" value="MDW6016778.1"/>
    <property type="molecule type" value="Genomic_DNA"/>
</dbReference>
<keyword evidence="2" id="KW-1185">Reference proteome</keyword>
<protein>
    <submittedName>
        <fullName evidence="1">Uncharacterized protein</fullName>
    </submittedName>
</protein>
<accession>A0ABU4IEQ4</accession>